<name>A0A1G8UWE9_9GAMM</name>
<dbReference type="STRING" id="658219.SAMN05216212_0307"/>
<sequence length="128" mass="14647">MTEHAMQTSLSFQEFWTWLAEHPNCILRAGTADSVVYDDDDYHWRFSQEDARTLLVQVVRGKRLVAELFIEPEHVSSVQVTPGEKGEFNFDLVVEVQGQPQVAYYFVMTHALEEPAQHADAGSRGRLH</sequence>
<protein>
    <submittedName>
        <fullName evidence="1">Uncharacterized protein</fullName>
    </submittedName>
</protein>
<dbReference type="Proteomes" id="UP000199305">
    <property type="component" value="Unassembled WGS sequence"/>
</dbReference>
<evidence type="ECO:0000313" key="1">
    <source>
        <dbReference type="EMBL" id="SDJ58196.1"/>
    </source>
</evidence>
<dbReference type="RefSeq" id="WP_245720541.1">
    <property type="nucleotide sequence ID" value="NZ_FNFH01000001.1"/>
</dbReference>
<dbReference type="AlphaFoldDB" id="A0A1G8UWE9"/>
<evidence type="ECO:0000313" key="2">
    <source>
        <dbReference type="Proteomes" id="UP000199305"/>
    </source>
</evidence>
<keyword evidence="2" id="KW-1185">Reference proteome</keyword>
<organism evidence="1 2">
    <name type="scientific">Microbulbifer yueqingensis</name>
    <dbReference type="NCBI Taxonomy" id="658219"/>
    <lineage>
        <taxon>Bacteria</taxon>
        <taxon>Pseudomonadati</taxon>
        <taxon>Pseudomonadota</taxon>
        <taxon>Gammaproteobacteria</taxon>
        <taxon>Cellvibrionales</taxon>
        <taxon>Microbulbiferaceae</taxon>
        <taxon>Microbulbifer</taxon>
    </lineage>
</organism>
<gene>
    <name evidence="1" type="ORF">SAMN05216212_0307</name>
</gene>
<dbReference type="EMBL" id="FNFH01000001">
    <property type="protein sequence ID" value="SDJ58196.1"/>
    <property type="molecule type" value="Genomic_DNA"/>
</dbReference>
<proteinExistence type="predicted"/>
<reference evidence="2" key="1">
    <citation type="submission" date="2016-10" db="EMBL/GenBank/DDBJ databases">
        <authorList>
            <person name="Varghese N."/>
            <person name="Submissions S."/>
        </authorList>
    </citation>
    <scope>NUCLEOTIDE SEQUENCE [LARGE SCALE GENOMIC DNA]</scope>
    <source>
        <strain evidence="2">CGMCC 1.10658</strain>
    </source>
</reference>
<accession>A0A1G8UWE9</accession>